<proteinExistence type="predicted"/>
<dbReference type="InterPro" id="IPR023393">
    <property type="entry name" value="START-like_dom_sf"/>
</dbReference>
<dbReference type="RefSeq" id="WP_182705549.1">
    <property type="nucleotide sequence ID" value="NZ_JACJII010000001.1"/>
</dbReference>
<protein>
    <recommendedName>
        <fullName evidence="3">Polyketide cyclase/dehydrase/lipid transport protein</fullName>
    </recommendedName>
</protein>
<dbReference type="Gene3D" id="3.30.530.20">
    <property type="match status" value="1"/>
</dbReference>
<reference evidence="1 2" key="1">
    <citation type="submission" date="2020-08" db="EMBL/GenBank/DDBJ databases">
        <title>Sequencing the genomes of 1000 actinobacteria strains.</title>
        <authorList>
            <person name="Klenk H.-P."/>
        </authorList>
    </citation>
    <scope>NUCLEOTIDE SEQUENCE [LARGE SCALE GENOMIC DNA]</scope>
    <source>
        <strain evidence="1 2">DSM 45823</strain>
    </source>
</reference>
<evidence type="ECO:0008006" key="3">
    <source>
        <dbReference type="Google" id="ProtNLM"/>
    </source>
</evidence>
<dbReference type="InterPro" id="IPR019587">
    <property type="entry name" value="Polyketide_cyclase/dehydratase"/>
</dbReference>
<keyword evidence="2" id="KW-1185">Reference proteome</keyword>
<dbReference type="EMBL" id="JACJII010000001">
    <property type="protein sequence ID" value="MBA9003918.1"/>
    <property type="molecule type" value="Genomic_DNA"/>
</dbReference>
<organism evidence="1 2">
    <name type="scientific">Thermomonospora cellulosilytica</name>
    <dbReference type="NCBI Taxonomy" id="1411118"/>
    <lineage>
        <taxon>Bacteria</taxon>
        <taxon>Bacillati</taxon>
        <taxon>Actinomycetota</taxon>
        <taxon>Actinomycetes</taxon>
        <taxon>Streptosporangiales</taxon>
        <taxon>Thermomonosporaceae</taxon>
        <taxon>Thermomonospora</taxon>
    </lineage>
</organism>
<evidence type="ECO:0000313" key="1">
    <source>
        <dbReference type="EMBL" id="MBA9003918.1"/>
    </source>
</evidence>
<dbReference type="AlphaFoldDB" id="A0A7W3MXU6"/>
<dbReference type="SUPFAM" id="SSF55961">
    <property type="entry name" value="Bet v1-like"/>
    <property type="match status" value="1"/>
</dbReference>
<evidence type="ECO:0000313" key="2">
    <source>
        <dbReference type="Proteomes" id="UP000539313"/>
    </source>
</evidence>
<sequence>MEYEATRGMPAESRVVFDVASDVSTMDRWLPEEIHVRDIAPGLAEADAETGRETHQGLMRKVPEQLRLEWGIKERPDYTGWLQVTDAGAGASEVVVHLSFLGDQPEASGSGRAGDVTRRSLERSLDRLAEEVGRRVAQPGY</sequence>
<dbReference type="Proteomes" id="UP000539313">
    <property type="component" value="Unassembled WGS sequence"/>
</dbReference>
<accession>A0A7W3MXU6</accession>
<comment type="caution">
    <text evidence="1">The sequence shown here is derived from an EMBL/GenBank/DDBJ whole genome shotgun (WGS) entry which is preliminary data.</text>
</comment>
<gene>
    <name evidence="1" type="ORF">HNR21_002800</name>
</gene>
<dbReference type="Pfam" id="PF10604">
    <property type="entry name" value="Polyketide_cyc2"/>
    <property type="match status" value="1"/>
</dbReference>
<name>A0A7W3MXU6_9ACTN</name>